<gene>
    <name evidence="1" type="ORF">LCL61_06990</name>
</gene>
<accession>A0ACD5B7D4</accession>
<protein>
    <submittedName>
        <fullName evidence="1">Uncharacterized protein</fullName>
    </submittedName>
</protein>
<sequence length="123" mass="13692">MTRPGFRRETCVVAVCGDCGHAFSNSEDLGCELHFRTVQEATTVLTDSGWKVTADGVQCDECAIAQQCRENGHTWPNSWRACGCGCGKGDPMLPVHDTPRESRLCLVCHTREERPRRLVKEAR</sequence>
<evidence type="ECO:0000313" key="1">
    <source>
        <dbReference type="EMBL" id="WYW15297.1"/>
    </source>
</evidence>
<keyword evidence="2" id="KW-1185">Reference proteome</keyword>
<proteinExistence type="predicted"/>
<evidence type="ECO:0000313" key="2">
    <source>
        <dbReference type="Proteomes" id="UP001456344"/>
    </source>
</evidence>
<organism evidence="1 2">
    <name type="scientific">Amycolatopsis coloradensis</name>
    <dbReference type="NCBI Taxonomy" id="76021"/>
    <lineage>
        <taxon>Bacteria</taxon>
        <taxon>Bacillati</taxon>
        <taxon>Actinomycetota</taxon>
        <taxon>Actinomycetes</taxon>
        <taxon>Pseudonocardiales</taxon>
        <taxon>Pseudonocardiaceae</taxon>
        <taxon>Amycolatopsis</taxon>
    </lineage>
</organism>
<name>A0ACD5B7D4_9PSEU</name>
<dbReference type="Proteomes" id="UP001456344">
    <property type="component" value="Chromosome"/>
</dbReference>
<reference evidence="1" key="1">
    <citation type="submission" date="2023-10" db="EMBL/GenBank/DDBJ databases">
        <title>Whole genome sequencing of actinobacterial strain Amycolatopsis sp. (BCA-696) identifies the underlying plant growth-promoting genes.</title>
        <authorList>
            <person name="Gandham P."/>
            <person name="Vadla N."/>
            <person name="Saji A."/>
            <person name="Srinivas V."/>
            <person name="Ruperao P."/>
            <person name="Selvanayagam S."/>
            <person name="Saxena R.K."/>
            <person name="Rathore A."/>
            <person name="Gopalakrishnan S."/>
            <person name="Thakur V."/>
        </authorList>
    </citation>
    <scope>NUCLEOTIDE SEQUENCE</scope>
    <source>
        <strain evidence="1">BCA-696</strain>
    </source>
</reference>
<dbReference type="EMBL" id="CP150484">
    <property type="protein sequence ID" value="WYW15297.1"/>
    <property type="molecule type" value="Genomic_DNA"/>
</dbReference>